<accession>H8GKK9</accession>
<protein>
    <submittedName>
        <fullName evidence="2">Uncharacterized protein</fullName>
    </submittedName>
</protein>
<evidence type="ECO:0000313" key="2">
    <source>
        <dbReference type="EMBL" id="EIC28017.1"/>
    </source>
</evidence>
<keyword evidence="3" id="KW-1185">Reference proteome</keyword>
<evidence type="ECO:0000256" key="1">
    <source>
        <dbReference type="SAM" id="MobiDB-lite"/>
    </source>
</evidence>
<gene>
    <name evidence="2" type="ORF">Metal_0150</name>
</gene>
<dbReference type="AlphaFoldDB" id="H8GKK9"/>
<dbReference type="EMBL" id="CM001475">
    <property type="protein sequence ID" value="EIC28017.1"/>
    <property type="molecule type" value="Genomic_DNA"/>
</dbReference>
<dbReference type="HOGENOM" id="CLU_2955226_0_0_6"/>
<dbReference type="RefSeq" id="WP_005368639.1">
    <property type="nucleotide sequence ID" value="NZ_CM001475.1"/>
</dbReference>
<proteinExistence type="predicted"/>
<name>H8GKK9_METAL</name>
<dbReference type="STRING" id="686340.Metal_0150"/>
<feature type="compositionally biased region" description="Basic and acidic residues" evidence="1">
    <location>
        <begin position="14"/>
        <end position="41"/>
    </location>
</feature>
<sequence>MKFNVDREKFERAMKELKPTTKEERRRRLEEGYARGNREEPDNLGLDDELEYLEKLRNQ</sequence>
<dbReference type="Proteomes" id="UP000005090">
    <property type="component" value="Chromosome"/>
</dbReference>
<evidence type="ECO:0000313" key="3">
    <source>
        <dbReference type="Proteomes" id="UP000005090"/>
    </source>
</evidence>
<reference evidence="2 3" key="1">
    <citation type="journal article" date="2013" name="Genome Announc.">
        <title>Genome Sequence of the Obligate Gammaproteobacterial Methanotroph Methylomicrobium album Strain BG8.</title>
        <authorList>
            <person name="Kits K.D."/>
            <person name="Kalyuzhnaya M.G."/>
            <person name="Klotz M.G."/>
            <person name="Jetten M.S."/>
            <person name="Op den Camp H.J."/>
            <person name="Vuilleumier S."/>
            <person name="Bringel F."/>
            <person name="Dispirito A.A."/>
            <person name="Murrell J.C."/>
            <person name="Bruce D."/>
            <person name="Cheng J.F."/>
            <person name="Copeland A."/>
            <person name="Goodwin L."/>
            <person name="Hauser L."/>
            <person name="Lajus A."/>
            <person name="Land M.L."/>
            <person name="Lapidus A."/>
            <person name="Lucas S."/>
            <person name="Medigue C."/>
            <person name="Pitluck S."/>
            <person name="Woyke T."/>
            <person name="Zeytun A."/>
            <person name="Stein L.Y."/>
        </authorList>
    </citation>
    <scope>NUCLEOTIDE SEQUENCE [LARGE SCALE GENOMIC DNA]</scope>
    <source>
        <strain evidence="2 3">BG8</strain>
    </source>
</reference>
<feature type="region of interest" description="Disordered" evidence="1">
    <location>
        <begin position="14"/>
        <end position="46"/>
    </location>
</feature>
<organism evidence="2 3">
    <name type="scientific">Methylomicrobium album BG8</name>
    <dbReference type="NCBI Taxonomy" id="686340"/>
    <lineage>
        <taxon>Bacteria</taxon>
        <taxon>Pseudomonadati</taxon>
        <taxon>Pseudomonadota</taxon>
        <taxon>Gammaproteobacteria</taxon>
        <taxon>Methylococcales</taxon>
        <taxon>Methylococcaceae</taxon>
        <taxon>Methylomicrobium</taxon>
    </lineage>
</organism>